<dbReference type="EMBL" id="BMFV01000031">
    <property type="protein sequence ID" value="GGH86320.1"/>
    <property type="molecule type" value="Genomic_DNA"/>
</dbReference>
<evidence type="ECO:0000256" key="1">
    <source>
        <dbReference type="SAM" id="Coils"/>
    </source>
</evidence>
<dbReference type="Proteomes" id="UP000656813">
    <property type="component" value="Unassembled WGS sequence"/>
</dbReference>
<accession>A0A8J2ZZA8</accession>
<feature type="compositionally biased region" description="Basic and acidic residues" evidence="2">
    <location>
        <begin position="68"/>
        <end position="79"/>
    </location>
</feature>
<evidence type="ECO:0000256" key="2">
    <source>
        <dbReference type="SAM" id="MobiDB-lite"/>
    </source>
</evidence>
<organism evidence="3 4">
    <name type="scientific">Pullulanibacillus pueri</name>
    <dbReference type="NCBI Taxonomy" id="1437324"/>
    <lineage>
        <taxon>Bacteria</taxon>
        <taxon>Bacillati</taxon>
        <taxon>Bacillota</taxon>
        <taxon>Bacilli</taxon>
        <taxon>Bacillales</taxon>
        <taxon>Sporolactobacillaceae</taxon>
        <taxon>Pullulanibacillus</taxon>
    </lineage>
</organism>
<comment type="caution">
    <text evidence="3">The sequence shown here is derived from an EMBL/GenBank/DDBJ whole genome shotgun (WGS) entry which is preliminary data.</text>
</comment>
<reference evidence="3" key="2">
    <citation type="submission" date="2020-09" db="EMBL/GenBank/DDBJ databases">
        <authorList>
            <person name="Sun Q."/>
            <person name="Zhou Y."/>
        </authorList>
    </citation>
    <scope>NUCLEOTIDE SEQUENCE</scope>
    <source>
        <strain evidence="3">CGMCC 1.12777</strain>
    </source>
</reference>
<feature type="region of interest" description="Disordered" evidence="2">
    <location>
        <begin position="62"/>
        <end position="98"/>
    </location>
</feature>
<gene>
    <name evidence="3" type="ORF">GCM10007096_33760</name>
</gene>
<evidence type="ECO:0000313" key="4">
    <source>
        <dbReference type="Proteomes" id="UP000656813"/>
    </source>
</evidence>
<evidence type="ECO:0000313" key="3">
    <source>
        <dbReference type="EMBL" id="GGH86320.1"/>
    </source>
</evidence>
<feature type="compositionally biased region" description="Polar residues" evidence="2">
    <location>
        <begin position="86"/>
        <end position="98"/>
    </location>
</feature>
<sequence length="98" mass="11312">MIMNAFDALRKIIKMAKELDNIELNAEILELQSSLNDLIDENFKLKEELRALKGQKYIQFPEPLAPVRRNDKKDEKPQDYQELAANDSTNDSGSLLDF</sequence>
<name>A0A8J2ZZA8_9BACL</name>
<keyword evidence="4" id="KW-1185">Reference proteome</keyword>
<keyword evidence="1" id="KW-0175">Coiled coil</keyword>
<dbReference type="AlphaFoldDB" id="A0A8J2ZZA8"/>
<protein>
    <submittedName>
        <fullName evidence="3">Uncharacterized protein</fullName>
    </submittedName>
</protein>
<feature type="coiled-coil region" evidence="1">
    <location>
        <begin position="12"/>
        <end position="55"/>
    </location>
</feature>
<proteinExistence type="predicted"/>
<reference evidence="3" key="1">
    <citation type="journal article" date="2014" name="Int. J. Syst. Evol. Microbiol.">
        <title>Complete genome sequence of Corynebacterium casei LMG S-19264T (=DSM 44701T), isolated from a smear-ripened cheese.</title>
        <authorList>
            <consortium name="US DOE Joint Genome Institute (JGI-PGF)"/>
            <person name="Walter F."/>
            <person name="Albersmeier A."/>
            <person name="Kalinowski J."/>
            <person name="Ruckert C."/>
        </authorList>
    </citation>
    <scope>NUCLEOTIDE SEQUENCE</scope>
    <source>
        <strain evidence="3">CGMCC 1.12777</strain>
    </source>
</reference>